<accession>A0A6C0LCD8</accession>
<reference evidence="2" key="1">
    <citation type="journal article" date="2020" name="Nature">
        <title>Giant virus diversity and host interactions through global metagenomics.</title>
        <authorList>
            <person name="Schulz F."/>
            <person name="Roux S."/>
            <person name="Paez-Espino D."/>
            <person name="Jungbluth S."/>
            <person name="Walsh D.A."/>
            <person name="Denef V.J."/>
            <person name="McMahon K.D."/>
            <person name="Konstantinidis K.T."/>
            <person name="Eloe-Fadrosh E.A."/>
            <person name="Kyrpides N.C."/>
            <person name="Woyke T."/>
        </authorList>
    </citation>
    <scope>NUCLEOTIDE SEQUENCE</scope>
    <source>
        <strain evidence="2">GVMAG-M-3300027770-73</strain>
    </source>
</reference>
<evidence type="ECO:0000313" key="2">
    <source>
        <dbReference type="EMBL" id="QHU28253.1"/>
    </source>
</evidence>
<dbReference type="InterPro" id="IPR001841">
    <property type="entry name" value="Znf_RING"/>
</dbReference>
<feature type="domain" description="RING-type" evidence="1">
    <location>
        <begin position="150"/>
        <end position="196"/>
    </location>
</feature>
<dbReference type="Gene3D" id="3.30.40.10">
    <property type="entry name" value="Zinc/RING finger domain, C3HC4 (zinc finger)"/>
    <property type="match status" value="1"/>
</dbReference>
<protein>
    <recommendedName>
        <fullName evidence="1">RING-type domain-containing protein</fullName>
    </recommendedName>
</protein>
<dbReference type="Pfam" id="PF13639">
    <property type="entry name" value="zf-RING_2"/>
    <property type="match status" value="1"/>
</dbReference>
<sequence>MFSEENLDAHKHQLSVEFHKNMMIYMQNKIILDKTFTQYKKMQNKYYHLHSYRSELYTKYYESDLDFAHPDMILLNKKIGKISHLIDKADHDSQLLKFDLEILEYNSDMYCLGYNKTHEKISTMLLVNKSNSRIRHLTKAKSRWLEEQGCSICMDKHKITDIITTSCGHSFGKTCFEKLMHIQYNKKCTICCPLCRTCNLDFIIYRKNK</sequence>
<dbReference type="EMBL" id="MN740471">
    <property type="protein sequence ID" value="QHU28253.1"/>
    <property type="molecule type" value="Genomic_DNA"/>
</dbReference>
<evidence type="ECO:0000259" key="1">
    <source>
        <dbReference type="PROSITE" id="PS50089"/>
    </source>
</evidence>
<organism evidence="2">
    <name type="scientific">viral metagenome</name>
    <dbReference type="NCBI Taxonomy" id="1070528"/>
    <lineage>
        <taxon>unclassified sequences</taxon>
        <taxon>metagenomes</taxon>
        <taxon>organismal metagenomes</taxon>
    </lineage>
</organism>
<dbReference type="AlphaFoldDB" id="A0A6C0LCD8"/>
<proteinExistence type="predicted"/>
<dbReference type="InterPro" id="IPR013083">
    <property type="entry name" value="Znf_RING/FYVE/PHD"/>
</dbReference>
<dbReference type="SUPFAM" id="SSF57850">
    <property type="entry name" value="RING/U-box"/>
    <property type="match status" value="1"/>
</dbReference>
<name>A0A6C0LCD8_9ZZZZ</name>
<dbReference type="PROSITE" id="PS50089">
    <property type="entry name" value="ZF_RING_2"/>
    <property type="match status" value="1"/>
</dbReference>